<feature type="transmembrane region" description="Helical" evidence="9">
    <location>
        <begin position="12"/>
        <end position="31"/>
    </location>
</feature>
<feature type="domain" description="ABC transporter" evidence="10">
    <location>
        <begin position="354"/>
        <end position="588"/>
    </location>
</feature>
<dbReference type="FunFam" id="3.40.50.300:FF:000221">
    <property type="entry name" value="Multidrug ABC transporter ATP-binding protein"/>
    <property type="match status" value="1"/>
</dbReference>
<evidence type="ECO:0000256" key="1">
    <source>
        <dbReference type="ARBA" id="ARBA00004651"/>
    </source>
</evidence>
<feature type="domain" description="ABC transmembrane type-1" evidence="11">
    <location>
        <begin position="17"/>
        <end position="320"/>
    </location>
</feature>
<dbReference type="InterPro" id="IPR039421">
    <property type="entry name" value="Type_1_exporter"/>
</dbReference>
<dbReference type="EMBL" id="DSOK01000300">
    <property type="protein sequence ID" value="HEN15920.1"/>
    <property type="molecule type" value="Genomic_DNA"/>
</dbReference>
<evidence type="ECO:0000256" key="7">
    <source>
        <dbReference type="ARBA" id="ARBA00022989"/>
    </source>
</evidence>
<reference evidence="12" key="1">
    <citation type="journal article" date="2020" name="mSystems">
        <title>Genome- and Community-Level Interaction Insights into Carbon Utilization and Element Cycling Functions of Hydrothermarchaeota in Hydrothermal Sediment.</title>
        <authorList>
            <person name="Zhou Z."/>
            <person name="Liu Y."/>
            <person name="Xu W."/>
            <person name="Pan J."/>
            <person name="Luo Z.H."/>
            <person name="Li M."/>
        </authorList>
    </citation>
    <scope>NUCLEOTIDE SEQUENCE [LARGE SCALE GENOMIC DNA]</scope>
    <source>
        <strain evidence="12">SpSt-339</strain>
    </source>
</reference>
<dbReference type="Gene3D" id="1.20.1560.10">
    <property type="entry name" value="ABC transporter type 1, transmembrane domain"/>
    <property type="match status" value="1"/>
</dbReference>
<organism evidence="12">
    <name type="scientific">Schlesneria paludicola</name>
    <dbReference type="NCBI Taxonomy" id="360056"/>
    <lineage>
        <taxon>Bacteria</taxon>
        <taxon>Pseudomonadati</taxon>
        <taxon>Planctomycetota</taxon>
        <taxon>Planctomycetia</taxon>
        <taxon>Planctomycetales</taxon>
        <taxon>Planctomycetaceae</taxon>
        <taxon>Schlesneria</taxon>
    </lineage>
</organism>
<dbReference type="PROSITE" id="PS50893">
    <property type="entry name" value="ABC_TRANSPORTER_2"/>
    <property type="match status" value="1"/>
</dbReference>
<comment type="subcellular location">
    <subcellularLocation>
        <location evidence="1">Cell membrane</location>
        <topology evidence="1">Multi-pass membrane protein</topology>
    </subcellularLocation>
</comment>
<evidence type="ECO:0000256" key="3">
    <source>
        <dbReference type="ARBA" id="ARBA00022475"/>
    </source>
</evidence>
<feature type="transmembrane region" description="Helical" evidence="9">
    <location>
        <begin position="151"/>
        <end position="168"/>
    </location>
</feature>
<evidence type="ECO:0000259" key="11">
    <source>
        <dbReference type="PROSITE" id="PS50929"/>
    </source>
</evidence>
<dbReference type="SUPFAM" id="SSF90123">
    <property type="entry name" value="ABC transporter transmembrane region"/>
    <property type="match status" value="1"/>
</dbReference>
<dbReference type="InterPro" id="IPR027417">
    <property type="entry name" value="P-loop_NTPase"/>
</dbReference>
<evidence type="ECO:0000256" key="2">
    <source>
        <dbReference type="ARBA" id="ARBA00022448"/>
    </source>
</evidence>
<dbReference type="PROSITE" id="PS50929">
    <property type="entry name" value="ABC_TM1F"/>
    <property type="match status" value="1"/>
</dbReference>
<keyword evidence="5" id="KW-0547">Nucleotide-binding</keyword>
<dbReference type="CDD" id="cd07346">
    <property type="entry name" value="ABC_6TM_exporters"/>
    <property type="match status" value="1"/>
</dbReference>
<dbReference type="Pfam" id="PF00005">
    <property type="entry name" value="ABC_tran"/>
    <property type="match status" value="1"/>
</dbReference>
<proteinExistence type="predicted"/>
<dbReference type="SMART" id="SM00382">
    <property type="entry name" value="AAA"/>
    <property type="match status" value="1"/>
</dbReference>
<dbReference type="PANTHER" id="PTHR43394">
    <property type="entry name" value="ATP-DEPENDENT PERMEASE MDL1, MITOCHONDRIAL"/>
    <property type="match status" value="1"/>
</dbReference>
<keyword evidence="6 12" id="KW-0067">ATP-binding</keyword>
<name>A0A7C2K056_9PLAN</name>
<keyword evidence="4 9" id="KW-0812">Transmembrane</keyword>
<keyword evidence="2" id="KW-0813">Transport</keyword>
<gene>
    <name evidence="12" type="ORF">ENQ76_10695</name>
</gene>
<keyword evidence="8 9" id="KW-0472">Membrane</keyword>
<evidence type="ECO:0000256" key="9">
    <source>
        <dbReference type="SAM" id="Phobius"/>
    </source>
</evidence>
<dbReference type="GO" id="GO:0005886">
    <property type="term" value="C:plasma membrane"/>
    <property type="evidence" value="ECO:0007669"/>
    <property type="project" value="UniProtKB-SubCell"/>
</dbReference>
<evidence type="ECO:0000256" key="4">
    <source>
        <dbReference type="ARBA" id="ARBA00022692"/>
    </source>
</evidence>
<dbReference type="Pfam" id="PF00664">
    <property type="entry name" value="ABC_membrane"/>
    <property type="match status" value="1"/>
</dbReference>
<dbReference type="GO" id="GO:0005524">
    <property type="term" value="F:ATP binding"/>
    <property type="evidence" value="ECO:0007669"/>
    <property type="project" value="UniProtKB-KW"/>
</dbReference>
<keyword evidence="3" id="KW-1003">Cell membrane</keyword>
<dbReference type="InterPro" id="IPR003593">
    <property type="entry name" value="AAA+_ATPase"/>
</dbReference>
<dbReference type="InterPro" id="IPR003439">
    <property type="entry name" value="ABC_transporter-like_ATP-bd"/>
</dbReference>
<evidence type="ECO:0000256" key="6">
    <source>
        <dbReference type="ARBA" id="ARBA00022840"/>
    </source>
</evidence>
<evidence type="ECO:0000313" key="12">
    <source>
        <dbReference type="EMBL" id="HEN15920.1"/>
    </source>
</evidence>
<protein>
    <submittedName>
        <fullName evidence="12">ABC transporter ATP-binding protein</fullName>
    </submittedName>
</protein>
<dbReference type="GO" id="GO:0016887">
    <property type="term" value="F:ATP hydrolysis activity"/>
    <property type="evidence" value="ECO:0007669"/>
    <property type="project" value="InterPro"/>
</dbReference>
<dbReference type="Gene3D" id="3.40.50.300">
    <property type="entry name" value="P-loop containing nucleotide triphosphate hydrolases"/>
    <property type="match status" value="1"/>
</dbReference>
<feature type="transmembrane region" description="Helical" evidence="9">
    <location>
        <begin position="174"/>
        <end position="194"/>
    </location>
</feature>
<accession>A0A7C2K056</accession>
<dbReference type="InterPro" id="IPR036640">
    <property type="entry name" value="ABC1_TM_sf"/>
</dbReference>
<dbReference type="PANTHER" id="PTHR43394:SF1">
    <property type="entry name" value="ATP-BINDING CASSETTE SUB-FAMILY B MEMBER 10, MITOCHONDRIAL"/>
    <property type="match status" value="1"/>
</dbReference>
<dbReference type="SUPFAM" id="SSF52540">
    <property type="entry name" value="P-loop containing nucleoside triphosphate hydrolases"/>
    <property type="match status" value="1"/>
</dbReference>
<comment type="caution">
    <text evidence="12">The sequence shown here is derived from an EMBL/GenBank/DDBJ whole genome shotgun (WGS) entry which is preliminary data.</text>
</comment>
<dbReference type="PROSITE" id="PS00211">
    <property type="entry name" value="ABC_TRANSPORTER_1"/>
    <property type="match status" value="1"/>
</dbReference>
<dbReference type="AlphaFoldDB" id="A0A7C2K056"/>
<evidence type="ECO:0000259" key="10">
    <source>
        <dbReference type="PROSITE" id="PS50893"/>
    </source>
</evidence>
<dbReference type="GO" id="GO:0015421">
    <property type="term" value="F:ABC-type oligopeptide transporter activity"/>
    <property type="evidence" value="ECO:0007669"/>
    <property type="project" value="TreeGrafter"/>
</dbReference>
<evidence type="ECO:0000256" key="5">
    <source>
        <dbReference type="ARBA" id="ARBA00022741"/>
    </source>
</evidence>
<keyword evidence="7 9" id="KW-1133">Transmembrane helix</keyword>
<sequence length="606" mass="65637">MLGRLCALAWRFRRLALLVLALNGVLVALNLGSLSFTGLGIDVLRETLAPGAPAASWPAGYAPPTQWSPLMRLSVVAGLVLAFSACHAALKYLTALASAWLSQRMLIQLRAEIYDKLQRLSFRFFDSHDSSGIIGRVAADAQAVRSFIDGVVLKVLTVLLTLAVYMSYMLSLHIPLTLACLATSPLLWIGAVRFSQSVRPLYLRSSELSDRMIAALAESVQGIQVVKGFAREPEEIARFAAANAAIKDQKYEIFRRLSRYQPAMGFLTQINQLVLIGYGGYLVIQGDLPLGAGMFVFANLIHEFAGQVGQIVNIANSIQASLTAAERVFEVLDAPVEMPDLPDAIPLPRAQGHIQFEHVTFGYHPETPVLRDISFEVHPGDRIGIVGETGAGKTTLLALVARFYDPTSGHVLVDGLDIRRYRLNDLRRNIGLVFQESFLFSNSVAANIAFGRPDASLAAVEAAAKLAAAHEFIAELPAGYENLIGEHGSNLSGGQRQRLAIARALLLDPPLLLLDDATAAVDPETEHEIREAINAALTGRTTLIVSSRVSTLRHTDRILVLKQGRIVEAGTHAELIARHGEYARLARLQTLEEAISETVPTAGAAS</sequence>
<feature type="transmembrane region" description="Helical" evidence="9">
    <location>
        <begin position="75"/>
        <end position="101"/>
    </location>
</feature>
<dbReference type="InterPro" id="IPR011527">
    <property type="entry name" value="ABC1_TM_dom"/>
</dbReference>
<dbReference type="InterPro" id="IPR017871">
    <property type="entry name" value="ABC_transporter-like_CS"/>
</dbReference>
<evidence type="ECO:0000256" key="8">
    <source>
        <dbReference type="ARBA" id="ARBA00023136"/>
    </source>
</evidence>